<name>A0A5J9SV59_9POAL</name>
<evidence type="ECO:0000256" key="1">
    <source>
        <dbReference type="SAM" id="MobiDB-lite"/>
    </source>
</evidence>
<dbReference type="AlphaFoldDB" id="A0A5J9SV59"/>
<gene>
    <name evidence="3" type="ORF">EJB05_51644</name>
</gene>
<reference evidence="3 4" key="1">
    <citation type="journal article" date="2019" name="Sci. Rep.">
        <title>A high-quality genome of Eragrostis curvula grass provides insights into Poaceae evolution and supports new strategies to enhance forage quality.</title>
        <authorList>
            <person name="Carballo J."/>
            <person name="Santos B.A.C.M."/>
            <person name="Zappacosta D."/>
            <person name="Garbus I."/>
            <person name="Selva J.P."/>
            <person name="Gallo C.A."/>
            <person name="Diaz A."/>
            <person name="Albertini E."/>
            <person name="Caccamo M."/>
            <person name="Echenique V."/>
        </authorList>
    </citation>
    <scope>NUCLEOTIDE SEQUENCE [LARGE SCALE GENOMIC DNA]</scope>
    <source>
        <strain evidence="4">cv. Victoria</strain>
        <tissue evidence="3">Leaf</tissue>
    </source>
</reference>
<dbReference type="Gramene" id="TVU02858">
    <property type="protein sequence ID" value="TVU02858"/>
    <property type="gene ID" value="EJB05_51644"/>
</dbReference>
<organism evidence="3 4">
    <name type="scientific">Eragrostis curvula</name>
    <name type="common">weeping love grass</name>
    <dbReference type="NCBI Taxonomy" id="38414"/>
    <lineage>
        <taxon>Eukaryota</taxon>
        <taxon>Viridiplantae</taxon>
        <taxon>Streptophyta</taxon>
        <taxon>Embryophyta</taxon>
        <taxon>Tracheophyta</taxon>
        <taxon>Spermatophyta</taxon>
        <taxon>Magnoliopsida</taxon>
        <taxon>Liliopsida</taxon>
        <taxon>Poales</taxon>
        <taxon>Poaceae</taxon>
        <taxon>PACMAD clade</taxon>
        <taxon>Chloridoideae</taxon>
        <taxon>Eragrostideae</taxon>
        <taxon>Eragrostidinae</taxon>
        <taxon>Eragrostis</taxon>
    </lineage>
</organism>
<accession>A0A5J9SV59</accession>
<proteinExistence type="predicted"/>
<protein>
    <recommendedName>
        <fullName evidence="2">BURP domain-containing protein</fullName>
    </recommendedName>
</protein>
<dbReference type="Pfam" id="PF03181">
    <property type="entry name" value="BURP"/>
    <property type="match status" value="1"/>
</dbReference>
<evidence type="ECO:0000313" key="3">
    <source>
        <dbReference type="EMBL" id="TVU02858.1"/>
    </source>
</evidence>
<comment type="caution">
    <text evidence="3">The sequence shown here is derived from an EMBL/GenBank/DDBJ whole genome shotgun (WGS) entry which is preliminary data.</text>
</comment>
<dbReference type="PROSITE" id="PS51277">
    <property type="entry name" value="BURP"/>
    <property type="match status" value="1"/>
</dbReference>
<feature type="region of interest" description="Disordered" evidence="1">
    <location>
        <begin position="90"/>
        <end position="110"/>
    </location>
</feature>
<dbReference type="PANTHER" id="PTHR31236:SF24">
    <property type="entry name" value="BURP DOMAIN PROTEIN RD22"/>
    <property type="match status" value="1"/>
</dbReference>
<dbReference type="SMART" id="SM01045">
    <property type="entry name" value="BURP"/>
    <property type="match status" value="1"/>
</dbReference>
<dbReference type="Proteomes" id="UP000324897">
    <property type="component" value="Unassembled WGS sequence"/>
</dbReference>
<feature type="domain" description="BURP" evidence="2">
    <location>
        <begin position="120"/>
        <end position="331"/>
    </location>
</feature>
<dbReference type="PANTHER" id="PTHR31236">
    <property type="entry name" value="BURP DOMAIN PROTEIN USPL1-LIKE"/>
    <property type="match status" value="1"/>
</dbReference>
<keyword evidence="4" id="KW-1185">Reference proteome</keyword>
<evidence type="ECO:0000259" key="2">
    <source>
        <dbReference type="PROSITE" id="PS51277"/>
    </source>
</evidence>
<sequence length="339" mass="35744">MEQSFGFSKINPPNLSMYARVMRPSVVLLLVLVAGCAAVGVHAAAGTPAARFWEAALPGSPMPEAVADLVQEGIDHSPLVEHFPVRDNLESDNNGWGKPPHAARERSWADGPTSTGLPGYFFQTQVRVGSTMTVFFPPAAAPPILPLEVAEKVPFSNLADVLSTFDIAPGSAAAATVRKSLSECQAQPDAGDVKSCTSSLEATVQSAMRMLGTSHDVWASASALTGAGLPRQAYVVEAAATLDGDRHVGCHAVSYPYAVYLCHMTGTPTKAYKMTLRGLRGGSTVDMTAICHLDTSNWSPSHPAMKILHTQPGAAPVCHFMAPVNLVFGKKTSNAYASE</sequence>
<dbReference type="InterPro" id="IPR004873">
    <property type="entry name" value="BURP_dom"/>
</dbReference>
<feature type="non-terminal residue" evidence="3">
    <location>
        <position position="1"/>
    </location>
</feature>
<dbReference type="EMBL" id="RWGY01000268">
    <property type="protein sequence ID" value="TVU02858.1"/>
    <property type="molecule type" value="Genomic_DNA"/>
</dbReference>
<dbReference type="InterPro" id="IPR044816">
    <property type="entry name" value="BURP"/>
</dbReference>
<evidence type="ECO:0000313" key="4">
    <source>
        <dbReference type="Proteomes" id="UP000324897"/>
    </source>
</evidence>
<dbReference type="OrthoDB" id="1909293at2759"/>